<organism evidence="6 7">
    <name type="scientific">Streptomyces odorifer</name>
    <dbReference type="NCBI Taxonomy" id="53450"/>
    <lineage>
        <taxon>Bacteria</taxon>
        <taxon>Bacillati</taxon>
        <taxon>Actinomycetota</taxon>
        <taxon>Actinomycetes</taxon>
        <taxon>Kitasatosporales</taxon>
        <taxon>Streptomycetaceae</taxon>
        <taxon>Streptomyces</taxon>
        <taxon>Streptomyces albidoflavus group</taxon>
    </lineage>
</organism>
<dbReference type="EMBL" id="JAANNT010000001">
    <property type="protein sequence ID" value="NUV26866.1"/>
    <property type="molecule type" value="Genomic_DNA"/>
</dbReference>
<evidence type="ECO:0000313" key="7">
    <source>
        <dbReference type="Proteomes" id="UP000540128"/>
    </source>
</evidence>
<comment type="caution">
    <text evidence="6">The sequence shown here is derived from an EMBL/GenBank/DDBJ whole genome shotgun (WGS) entry which is preliminary data.</text>
</comment>
<evidence type="ECO:0000256" key="2">
    <source>
        <dbReference type="ARBA" id="ARBA00023125"/>
    </source>
</evidence>
<evidence type="ECO:0000256" key="1">
    <source>
        <dbReference type="ARBA" id="ARBA00023015"/>
    </source>
</evidence>
<dbReference type="PANTHER" id="PTHR43132">
    <property type="entry name" value="ARSENICAL RESISTANCE OPERON REPRESSOR ARSR-RELATED"/>
    <property type="match status" value="1"/>
</dbReference>
<feature type="region of interest" description="Disordered" evidence="4">
    <location>
        <begin position="89"/>
        <end position="109"/>
    </location>
</feature>
<evidence type="ECO:0000256" key="3">
    <source>
        <dbReference type="ARBA" id="ARBA00023163"/>
    </source>
</evidence>
<dbReference type="SUPFAM" id="SSF46785">
    <property type="entry name" value="Winged helix' DNA-binding domain"/>
    <property type="match status" value="1"/>
</dbReference>
<dbReference type="Pfam" id="PF19361">
    <property type="entry name" value="DUF5937"/>
    <property type="match status" value="1"/>
</dbReference>
<gene>
    <name evidence="6" type="ORF">G6W59_00585</name>
</gene>
<evidence type="ECO:0000256" key="4">
    <source>
        <dbReference type="SAM" id="MobiDB-lite"/>
    </source>
</evidence>
<dbReference type="InterPro" id="IPR036390">
    <property type="entry name" value="WH_DNA-bd_sf"/>
</dbReference>
<dbReference type="Proteomes" id="UP000540128">
    <property type="component" value="Unassembled WGS sequence"/>
</dbReference>
<keyword evidence="1" id="KW-0805">Transcription regulation</keyword>
<dbReference type="AlphaFoldDB" id="A0A7Y6C4I9"/>
<reference evidence="6 7" key="1">
    <citation type="submission" date="2020-03" db="EMBL/GenBank/DDBJ databases">
        <title>Complete genome sequence of sixteen Streptomyces strains facilitates identification of candidate genes involved in plant growth-promotion in grain legumes and cereals.</title>
        <authorList>
            <person name="Gopalakrishnan S."/>
            <person name="Thakur V."/>
            <person name="Saxena R."/>
            <person name="Vadlamudi S."/>
            <person name="Purohit S."/>
            <person name="Kumar V."/>
            <person name="Rathore A."/>
            <person name="Chitikineni A."/>
            <person name="Varshney R.K."/>
        </authorList>
    </citation>
    <scope>NUCLEOTIDE SEQUENCE [LARGE SCALE GENOMIC DNA]</scope>
    <source>
        <strain evidence="6 7">KAI-180</strain>
    </source>
</reference>
<evidence type="ECO:0000259" key="5">
    <source>
        <dbReference type="SMART" id="SM00418"/>
    </source>
</evidence>
<dbReference type="InterPro" id="IPR036388">
    <property type="entry name" value="WH-like_DNA-bd_sf"/>
</dbReference>
<keyword evidence="2" id="KW-0238">DNA-binding</keyword>
<dbReference type="GO" id="GO:0003677">
    <property type="term" value="F:DNA binding"/>
    <property type="evidence" value="ECO:0007669"/>
    <property type="project" value="UniProtKB-KW"/>
</dbReference>
<accession>A0A7Y6C4I9</accession>
<dbReference type="InterPro" id="IPR001845">
    <property type="entry name" value="HTH_ArsR_DNA-bd_dom"/>
</dbReference>
<dbReference type="GO" id="GO:0003700">
    <property type="term" value="F:DNA-binding transcription factor activity"/>
    <property type="evidence" value="ECO:0007669"/>
    <property type="project" value="InterPro"/>
</dbReference>
<dbReference type="SMART" id="SM00418">
    <property type="entry name" value="HTH_ARSR"/>
    <property type="match status" value="1"/>
</dbReference>
<name>A0A7Y6C4I9_9ACTN</name>
<sequence length="329" mass="35664">MRCRFALSPLWETVAAVRTLAEPGRQVYHRPWLREVAAGHDPARTAPLALLLPRTGSTPDFLTPPPAGPHAEIEEELARVAATPLDQVESELRRSLHGPPGRDVVPPPEAAARLLADPGRTLRELTELLRGCWHSLLAPRWPRVRDLLEADIAVRSRDLARAGLRRTLTGLHPAVGWEEPGTLRIEAPHRAHRRLDGEGLLLLPSAFVWPALTVVTDPPWQPTLVYPARGVGELWHGAGPAAPRALARLLGRTRALLLAALDEPATTTRLARAHGLGPATVSAHLTALRESGLVSRRRIGRTVAYARTPLGVALLRGGEEPGTPAPPPR</sequence>
<dbReference type="InterPro" id="IPR051011">
    <property type="entry name" value="Metal_resp_trans_reg"/>
</dbReference>
<dbReference type="Gene3D" id="1.10.10.10">
    <property type="entry name" value="Winged helix-like DNA-binding domain superfamily/Winged helix DNA-binding domain"/>
    <property type="match status" value="1"/>
</dbReference>
<keyword evidence="3" id="KW-0804">Transcription</keyword>
<dbReference type="Pfam" id="PF01022">
    <property type="entry name" value="HTH_5"/>
    <property type="match status" value="1"/>
</dbReference>
<dbReference type="CDD" id="cd00090">
    <property type="entry name" value="HTH_ARSR"/>
    <property type="match status" value="1"/>
</dbReference>
<dbReference type="InterPro" id="IPR011991">
    <property type="entry name" value="ArsR-like_HTH"/>
</dbReference>
<evidence type="ECO:0000313" key="6">
    <source>
        <dbReference type="EMBL" id="NUV26866.1"/>
    </source>
</evidence>
<feature type="domain" description="HTH arsR-type" evidence="5">
    <location>
        <begin position="244"/>
        <end position="315"/>
    </location>
</feature>
<dbReference type="InterPro" id="IPR045981">
    <property type="entry name" value="DUF5937"/>
</dbReference>
<dbReference type="PANTHER" id="PTHR43132:SF6">
    <property type="entry name" value="HTH-TYPE TRANSCRIPTIONAL REPRESSOR CZRA"/>
    <property type="match status" value="1"/>
</dbReference>
<keyword evidence="7" id="KW-1185">Reference proteome</keyword>
<proteinExistence type="predicted"/>
<protein>
    <submittedName>
        <fullName evidence="6">Winged helix-turn-helix transcriptional regulator</fullName>
    </submittedName>
</protein>